<proteinExistence type="predicted"/>
<dbReference type="EMBL" id="JANBUJ010000001">
    <property type="protein sequence ID" value="KAJ2775888.1"/>
    <property type="molecule type" value="Genomic_DNA"/>
</dbReference>
<evidence type="ECO:0000313" key="2">
    <source>
        <dbReference type="Proteomes" id="UP001140234"/>
    </source>
</evidence>
<name>A0ACC1K8V0_9FUNG</name>
<sequence>MRTQTRLMKEARMLQSELPPGIVCTPREESLDRYQAQIDGPPDTPYERGRFAVDVALSDRYPMEPPSVRFATRIYHPNIDDHGNICLDVLKSGKSGCWNPSWTLAKVLVALSVLLATPNPHDPLMPEIADLLLNDRPAYLAAARDWTARFATPAADGSEGPAESPAKRRRVDGTAASLPPAPAPPQQKPALVADRPPALPATGIRRLGLSRSRNAVAKSLPPASQSSQGSSQPESIDVTSDDSAATACHRPLQRRTRNAKLSQILGQSKPRRTAPGRLGAAAAQHSQEPIVEEEPGDDDGDGDAFECLLESADSSSANEPDSTPPAVVGNVASPVEDSAPASQDSGPLTPTDPAIPAAGDLPPDATDPVPPAADMEPEPPAAAKDPEPPAPAEPQPMPVAVAAAADDRPPERKSKGKGVDRAPPPAQATVLHESHFGPLDLGLPPVRVSAQRRLLRRAREPAD</sequence>
<organism evidence="1 2">
    <name type="scientific">Coemansia nantahalensis</name>
    <dbReference type="NCBI Taxonomy" id="2789366"/>
    <lineage>
        <taxon>Eukaryota</taxon>
        <taxon>Fungi</taxon>
        <taxon>Fungi incertae sedis</taxon>
        <taxon>Zoopagomycota</taxon>
        <taxon>Kickxellomycotina</taxon>
        <taxon>Kickxellomycetes</taxon>
        <taxon>Kickxellales</taxon>
        <taxon>Kickxellaceae</taxon>
        <taxon>Coemansia</taxon>
    </lineage>
</organism>
<comment type="caution">
    <text evidence="1">The sequence shown here is derived from an EMBL/GenBank/DDBJ whole genome shotgun (WGS) entry which is preliminary data.</text>
</comment>
<dbReference type="Proteomes" id="UP001140234">
    <property type="component" value="Unassembled WGS sequence"/>
</dbReference>
<protein>
    <submittedName>
        <fullName evidence="1">Uncharacterized protein</fullName>
    </submittedName>
</protein>
<accession>A0ACC1K8V0</accession>
<evidence type="ECO:0000313" key="1">
    <source>
        <dbReference type="EMBL" id="KAJ2775888.1"/>
    </source>
</evidence>
<keyword evidence="2" id="KW-1185">Reference proteome</keyword>
<gene>
    <name evidence="1" type="ORF">IWQ57_000045</name>
</gene>
<reference evidence="1" key="1">
    <citation type="submission" date="2022-07" db="EMBL/GenBank/DDBJ databases">
        <title>Phylogenomic reconstructions and comparative analyses of Kickxellomycotina fungi.</title>
        <authorList>
            <person name="Reynolds N.K."/>
            <person name="Stajich J.E."/>
            <person name="Barry K."/>
            <person name="Grigoriev I.V."/>
            <person name="Crous P."/>
            <person name="Smith M.E."/>
        </authorList>
    </citation>
    <scope>NUCLEOTIDE SEQUENCE</scope>
    <source>
        <strain evidence="1">CBS 109366</strain>
    </source>
</reference>